<evidence type="ECO:0000313" key="3">
    <source>
        <dbReference type="Proteomes" id="UP000095185"/>
    </source>
</evidence>
<dbReference type="OrthoDB" id="939937at2"/>
<dbReference type="Proteomes" id="UP000095185">
    <property type="component" value="Chromosome"/>
</dbReference>
<dbReference type="Gene3D" id="3.40.50.150">
    <property type="entry name" value="Vaccinia Virus protein VP39"/>
    <property type="match status" value="1"/>
</dbReference>
<name>A0A1D8D1K0_CHLLM</name>
<dbReference type="Gene3D" id="3.10.50.40">
    <property type="match status" value="1"/>
</dbReference>
<dbReference type="SUPFAM" id="SSF53335">
    <property type="entry name" value="S-adenosyl-L-methionine-dependent methyltransferases"/>
    <property type="match status" value="1"/>
</dbReference>
<dbReference type="GO" id="GO:0003755">
    <property type="term" value="F:peptidyl-prolyl cis-trans isomerase activity"/>
    <property type="evidence" value="ECO:0007669"/>
    <property type="project" value="InterPro"/>
</dbReference>
<protein>
    <recommendedName>
        <fullName evidence="1">Methyltransferase type 11 domain-containing protein</fullName>
    </recommendedName>
</protein>
<dbReference type="InterPro" id="IPR029063">
    <property type="entry name" value="SAM-dependent_MTases_sf"/>
</dbReference>
<dbReference type="EMBL" id="CP017305">
    <property type="protein sequence ID" value="AOS84281.1"/>
    <property type="molecule type" value="Genomic_DNA"/>
</dbReference>
<organism evidence="2 3">
    <name type="scientific">Chlorobaculum limnaeum</name>
    <dbReference type="NCBI Taxonomy" id="274537"/>
    <lineage>
        <taxon>Bacteria</taxon>
        <taxon>Pseudomonadati</taxon>
        <taxon>Chlorobiota</taxon>
        <taxon>Chlorobiia</taxon>
        <taxon>Chlorobiales</taxon>
        <taxon>Chlorobiaceae</taxon>
        <taxon>Chlorobaculum</taxon>
    </lineage>
</organism>
<dbReference type="InterPro" id="IPR046357">
    <property type="entry name" value="PPIase_dom_sf"/>
</dbReference>
<evidence type="ECO:0000259" key="1">
    <source>
        <dbReference type="Pfam" id="PF08241"/>
    </source>
</evidence>
<sequence>MAFTQKPGRASIAFSLSWQSPVAAHCERVFVRKINFWRDLFPGDMFDEAVALKPGESCARQFEAGVLVLPFSAGNIVTCPRSRFGRLQNGNAVTPVAGRFYPQGLAWSALDCFSGNMTPFRVVSVSDKELLCDTNHPLARYPLRLDAACVDFLEMPEERGGSCTDIAELVTLDGPGMQIPGGAGDTDFFGDYPFRRRNEQNDSLFYREPRMVEHLDGTAIGNVRELYGRLLDDGAKVLDLMSSCSSHLPEPPARFDVTGLGLNREELASNRQLTRRVVHDLNRDLALPFADGEFDAVICTVSIEYLVCPVEVLREAARVTRPGGKVVTVFSHRWFPGKEIQPWPELHAFERLGLVLDCYRKAGGYGDLNTETVRGYMRPDDDPHIRETILSDPVFAVWGSAGA</sequence>
<dbReference type="InterPro" id="IPR013216">
    <property type="entry name" value="Methyltransf_11"/>
</dbReference>
<gene>
    <name evidence="2" type="ORF">BIU88_09155</name>
</gene>
<dbReference type="RefSeq" id="WP_069810474.1">
    <property type="nucleotide sequence ID" value="NZ_CP017305.1"/>
</dbReference>
<dbReference type="Pfam" id="PF08241">
    <property type="entry name" value="Methyltransf_11"/>
    <property type="match status" value="1"/>
</dbReference>
<dbReference type="STRING" id="274537.BIU88_09155"/>
<dbReference type="PANTHER" id="PTHR43036:SF2">
    <property type="entry name" value="OS04G0481300 PROTEIN"/>
    <property type="match status" value="1"/>
</dbReference>
<keyword evidence="3" id="KW-1185">Reference proteome</keyword>
<dbReference type="KEGG" id="clz:BIU88_09155"/>
<proteinExistence type="predicted"/>
<dbReference type="PANTHER" id="PTHR43036">
    <property type="entry name" value="OSJNBB0011N17.9 PROTEIN"/>
    <property type="match status" value="1"/>
</dbReference>
<evidence type="ECO:0000313" key="2">
    <source>
        <dbReference type="EMBL" id="AOS84281.1"/>
    </source>
</evidence>
<accession>A0A1D8D1K0</accession>
<dbReference type="GO" id="GO:0008757">
    <property type="term" value="F:S-adenosylmethionine-dependent methyltransferase activity"/>
    <property type="evidence" value="ECO:0007669"/>
    <property type="project" value="InterPro"/>
</dbReference>
<dbReference type="CDD" id="cd02440">
    <property type="entry name" value="AdoMet_MTases"/>
    <property type="match status" value="1"/>
</dbReference>
<feature type="domain" description="Methyltransferase type 11" evidence="1">
    <location>
        <begin position="255"/>
        <end position="327"/>
    </location>
</feature>
<reference evidence="2" key="1">
    <citation type="submission" date="2016-09" db="EMBL/GenBank/DDBJ databases">
        <title>Genome sequence of Chlorobaculum limnaeum.</title>
        <authorList>
            <person name="Liu Z."/>
            <person name="Tank M."/>
            <person name="Bryant D.A."/>
        </authorList>
    </citation>
    <scope>NUCLEOTIDE SEQUENCE [LARGE SCALE GENOMIC DNA]</scope>
    <source>
        <strain evidence="2">DSM 1677</strain>
    </source>
</reference>
<dbReference type="AlphaFoldDB" id="A0A1D8D1K0"/>